<keyword evidence="15" id="KW-0436">Ligase</keyword>
<feature type="region of interest" description="Disordered" evidence="12">
    <location>
        <begin position="94"/>
        <end position="154"/>
    </location>
</feature>
<dbReference type="InterPro" id="IPR013083">
    <property type="entry name" value="Znf_RING/FYVE/PHD"/>
</dbReference>
<keyword evidence="15" id="KW-0012">Acyltransferase</keyword>
<dbReference type="PROSITE" id="PS00518">
    <property type="entry name" value="ZF_RING_1"/>
    <property type="match status" value="1"/>
</dbReference>
<dbReference type="GO" id="GO:0005789">
    <property type="term" value="C:endoplasmic reticulum membrane"/>
    <property type="evidence" value="ECO:0007669"/>
    <property type="project" value="UniProtKB-SubCell"/>
</dbReference>
<evidence type="ECO:0000313" key="18">
    <source>
        <dbReference type="Proteomes" id="UP000265566"/>
    </source>
</evidence>
<reference evidence="16" key="3">
    <citation type="submission" date="2015-04" db="UniProtKB">
        <authorList>
            <consortium name="EnsemblPlants"/>
        </authorList>
    </citation>
    <scope>IDENTIFICATION</scope>
    <source>
        <strain evidence="16">cv. Jemalong A17</strain>
    </source>
</reference>
<dbReference type="Gramene" id="rna11958">
    <property type="protein sequence ID" value="RHN75719.1"/>
    <property type="gene ID" value="gene11958"/>
</dbReference>
<keyword evidence="9" id="KW-0472">Membrane</keyword>
<protein>
    <recommendedName>
        <fullName evidence="11">E3 ubiquitin-protein ligase RMA</fullName>
        <ecNumber evidence="11">2.3.2.27</ecNumber>
    </recommendedName>
    <alternativeName>
        <fullName evidence="11">Protein RING membrane-anchor</fullName>
    </alternativeName>
    <alternativeName>
        <fullName evidence="11">RING-type E3 ubiquitin transferase RMA</fullName>
    </alternativeName>
</protein>
<evidence type="ECO:0000256" key="6">
    <source>
        <dbReference type="ARBA" id="ARBA00022771"/>
    </source>
</evidence>
<dbReference type="Proteomes" id="UP000265566">
    <property type="component" value="Chromosome 2"/>
</dbReference>
<proteinExistence type="predicted"/>
<dbReference type="GO" id="GO:0016874">
    <property type="term" value="F:ligase activity"/>
    <property type="evidence" value="ECO:0007669"/>
    <property type="project" value="UniProtKB-KW"/>
</dbReference>
<dbReference type="UniPathway" id="UPA00143"/>
<evidence type="ECO:0000313" key="16">
    <source>
        <dbReference type="EnsemblPlants" id="KEH39123"/>
    </source>
</evidence>
<evidence type="ECO:0000313" key="15">
    <source>
        <dbReference type="EMBL" id="RHN75719.1"/>
    </source>
</evidence>
<dbReference type="CDD" id="cd16745">
    <property type="entry name" value="RING-HC_AtRMA-like"/>
    <property type="match status" value="1"/>
</dbReference>
<keyword evidence="7 11" id="KW-0833">Ubl conjugation pathway</keyword>
<dbReference type="InterPro" id="IPR018957">
    <property type="entry name" value="Znf_C3HC4_RING-type"/>
</dbReference>
<organism evidence="14 17">
    <name type="scientific">Medicago truncatula</name>
    <name type="common">Barrel medic</name>
    <name type="synonym">Medicago tribuloides</name>
    <dbReference type="NCBI Taxonomy" id="3880"/>
    <lineage>
        <taxon>Eukaryota</taxon>
        <taxon>Viridiplantae</taxon>
        <taxon>Streptophyta</taxon>
        <taxon>Embryophyta</taxon>
        <taxon>Tracheophyta</taxon>
        <taxon>Spermatophyta</taxon>
        <taxon>Magnoliopsida</taxon>
        <taxon>eudicotyledons</taxon>
        <taxon>Gunneridae</taxon>
        <taxon>Pentapetalae</taxon>
        <taxon>rosids</taxon>
        <taxon>fabids</taxon>
        <taxon>Fabales</taxon>
        <taxon>Fabaceae</taxon>
        <taxon>Papilionoideae</taxon>
        <taxon>50 kb inversion clade</taxon>
        <taxon>NPAAA clade</taxon>
        <taxon>Hologalegina</taxon>
        <taxon>IRL clade</taxon>
        <taxon>Trifolieae</taxon>
        <taxon>Medicago</taxon>
    </lineage>
</organism>
<dbReference type="Pfam" id="PF00097">
    <property type="entry name" value="zf-C3HC4"/>
    <property type="match status" value="1"/>
</dbReference>
<evidence type="ECO:0000256" key="12">
    <source>
        <dbReference type="SAM" id="MobiDB-lite"/>
    </source>
</evidence>
<reference evidence="14 17" key="1">
    <citation type="journal article" date="2011" name="Nature">
        <title>The Medicago genome provides insight into the evolution of rhizobial symbioses.</title>
        <authorList>
            <person name="Young N.D."/>
            <person name="Debelle F."/>
            <person name="Oldroyd G.E."/>
            <person name="Geurts R."/>
            <person name="Cannon S.B."/>
            <person name="Udvardi M.K."/>
            <person name="Benedito V.A."/>
            <person name="Mayer K.F."/>
            <person name="Gouzy J."/>
            <person name="Schoof H."/>
            <person name="Van de Peer Y."/>
            <person name="Proost S."/>
            <person name="Cook D.R."/>
            <person name="Meyers B.C."/>
            <person name="Spannagl M."/>
            <person name="Cheung F."/>
            <person name="De Mita S."/>
            <person name="Krishnakumar V."/>
            <person name="Gundlach H."/>
            <person name="Zhou S."/>
            <person name="Mudge J."/>
            <person name="Bharti A.K."/>
            <person name="Murray J.D."/>
            <person name="Naoumkina M.A."/>
            <person name="Rosen B."/>
            <person name="Silverstein K.A."/>
            <person name="Tang H."/>
            <person name="Rombauts S."/>
            <person name="Zhao P.X."/>
            <person name="Zhou P."/>
            <person name="Barbe V."/>
            <person name="Bardou P."/>
            <person name="Bechner M."/>
            <person name="Bellec A."/>
            <person name="Berger A."/>
            <person name="Berges H."/>
            <person name="Bidwell S."/>
            <person name="Bisseling T."/>
            <person name="Choisne N."/>
            <person name="Couloux A."/>
            <person name="Denny R."/>
            <person name="Deshpande S."/>
            <person name="Dai X."/>
            <person name="Doyle J.J."/>
            <person name="Dudez A.M."/>
            <person name="Farmer A.D."/>
            <person name="Fouteau S."/>
            <person name="Franken C."/>
            <person name="Gibelin C."/>
            <person name="Gish J."/>
            <person name="Goldstein S."/>
            <person name="Gonzalez A.J."/>
            <person name="Green P.J."/>
            <person name="Hallab A."/>
            <person name="Hartog M."/>
            <person name="Hua A."/>
            <person name="Humphray S.J."/>
            <person name="Jeong D.H."/>
            <person name="Jing Y."/>
            <person name="Jocker A."/>
            <person name="Kenton S.M."/>
            <person name="Kim D.J."/>
            <person name="Klee K."/>
            <person name="Lai H."/>
            <person name="Lang C."/>
            <person name="Lin S."/>
            <person name="Macmil S.L."/>
            <person name="Magdelenat G."/>
            <person name="Matthews L."/>
            <person name="McCorrison J."/>
            <person name="Monaghan E.L."/>
            <person name="Mun J.H."/>
            <person name="Najar F.Z."/>
            <person name="Nicholson C."/>
            <person name="Noirot C."/>
            <person name="O'Bleness M."/>
            <person name="Paule C.R."/>
            <person name="Poulain J."/>
            <person name="Prion F."/>
            <person name="Qin B."/>
            <person name="Qu C."/>
            <person name="Retzel E.F."/>
            <person name="Riddle C."/>
            <person name="Sallet E."/>
            <person name="Samain S."/>
            <person name="Samson N."/>
            <person name="Sanders I."/>
            <person name="Saurat O."/>
            <person name="Scarpelli C."/>
            <person name="Schiex T."/>
            <person name="Segurens B."/>
            <person name="Severin A.J."/>
            <person name="Sherrier D.J."/>
            <person name="Shi R."/>
            <person name="Sims S."/>
            <person name="Singer S.R."/>
            <person name="Sinharoy S."/>
            <person name="Sterck L."/>
            <person name="Viollet A."/>
            <person name="Wang B.B."/>
            <person name="Wang K."/>
            <person name="Wang M."/>
            <person name="Wang X."/>
            <person name="Warfsmann J."/>
            <person name="Weissenbach J."/>
            <person name="White D.D."/>
            <person name="White J.D."/>
            <person name="Wiley G.B."/>
            <person name="Wincker P."/>
            <person name="Xing Y."/>
            <person name="Yang L."/>
            <person name="Yao Z."/>
            <person name="Ying F."/>
            <person name="Zhai J."/>
            <person name="Zhou L."/>
            <person name="Zuber A."/>
            <person name="Denarie J."/>
            <person name="Dixon R.A."/>
            <person name="May G.D."/>
            <person name="Schwartz D.C."/>
            <person name="Rogers J."/>
            <person name="Quetier F."/>
            <person name="Town C.D."/>
            <person name="Roe B.A."/>
        </authorList>
    </citation>
    <scope>NUCLEOTIDE SEQUENCE [LARGE SCALE GENOMIC DNA]</scope>
    <source>
        <strain evidence="14">A17</strain>
        <strain evidence="16 17">cv. Jemalong A17</strain>
    </source>
</reference>
<dbReference type="SUPFAM" id="SSF57850">
    <property type="entry name" value="RING/U-box"/>
    <property type="match status" value="1"/>
</dbReference>
<keyword evidence="8 11" id="KW-0862">Zinc</keyword>
<name>A0A072VCD6_MEDTR</name>
<dbReference type="EnsemblPlants" id="KEH39123">
    <property type="protein sequence ID" value="KEH39123"/>
    <property type="gene ID" value="MTR_2g090325"/>
</dbReference>
<keyword evidence="17" id="KW-1185">Reference proteome</keyword>
<sequence length="200" mass="22780">MMNRASAEGSNRNCSSGFDCNICLENVQDPVVTLCGHLYCWPCIYKWLNTRNEKSQCPVCKLEISESTLVPLYGRGKTTSTSKGIVVPPRPLGPSSWLGKLSPRSRDNTATVSRPSRQLREQLTPEIRPRSHDTATVSRPSRRMREQSAPEVSPWDIPERDPWFSLDDRLERWLEGLEDMMEQMRPSVRRISSASPYLSI</sequence>
<keyword evidence="5 11" id="KW-0479">Metal-binding</keyword>
<comment type="pathway">
    <text evidence="3 11">Protein modification; protein ubiquitination.</text>
</comment>
<comment type="subcellular location">
    <subcellularLocation>
        <location evidence="2">Endomembrane system</location>
    </subcellularLocation>
    <subcellularLocation>
        <location evidence="11">Endoplasmic reticulum membrane</location>
        <topology evidence="11">Single-pass type IV membrane protein</topology>
    </subcellularLocation>
</comment>
<accession>A0A072VCD6</accession>
<dbReference type="GO" id="GO:0036503">
    <property type="term" value="P:ERAD pathway"/>
    <property type="evidence" value="ECO:0000318"/>
    <property type="project" value="GO_Central"/>
</dbReference>
<keyword evidence="6 10" id="KW-0863">Zinc-finger</keyword>
<evidence type="ECO:0000256" key="4">
    <source>
        <dbReference type="ARBA" id="ARBA00022679"/>
    </source>
</evidence>
<dbReference type="InterPro" id="IPR001841">
    <property type="entry name" value="Znf_RING"/>
</dbReference>
<dbReference type="EC" id="2.3.2.27" evidence="11"/>
<evidence type="ECO:0000313" key="17">
    <source>
        <dbReference type="Proteomes" id="UP000002051"/>
    </source>
</evidence>
<dbReference type="GO" id="GO:0006511">
    <property type="term" value="P:ubiquitin-dependent protein catabolic process"/>
    <property type="evidence" value="ECO:0000318"/>
    <property type="project" value="GO_Central"/>
</dbReference>
<dbReference type="HOGENOM" id="CLU_1368013_0_0_1"/>
<reference evidence="18" key="4">
    <citation type="journal article" date="2018" name="Nat. Plants">
        <title>Whole-genome landscape of Medicago truncatula symbiotic genes.</title>
        <authorList>
            <person name="Pecrix Y."/>
            <person name="Staton S.E."/>
            <person name="Sallet E."/>
            <person name="Lelandais-Briere C."/>
            <person name="Moreau S."/>
            <person name="Carrere S."/>
            <person name="Blein T."/>
            <person name="Jardinaud M.F."/>
            <person name="Latrasse D."/>
            <person name="Zouine M."/>
            <person name="Zahm M."/>
            <person name="Kreplak J."/>
            <person name="Mayjonade B."/>
            <person name="Satge C."/>
            <person name="Perez M."/>
            <person name="Cauet S."/>
            <person name="Marande W."/>
            <person name="Chantry-Darmon C."/>
            <person name="Lopez-Roques C."/>
            <person name="Bouchez O."/>
            <person name="Berard A."/>
            <person name="Debelle F."/>
            <person name="Munos S."/>
            <person name="Bendahmane A."/>
            <person name="Berges H."/>
            <person name="Niebel A."/>
            <person name="Buitink J."/>
            <person name="Frugier F."/>
            <person name="Benhamed M."/>
            <person name="Crespi M."/>
            <person name="Gouzy J."/>
            <person name="Gamas P."/>
        </authorList>
    </citation>
    <scope>NUCLEOTIDE SEQUENCE [LARGE SCALE GENOMIC DNA]</scope>
    <source>
        <strain evidence="18">cv. Jemalong A17</strain>
    </source>
</reference>
<comment type="domain">
    <text evidence="11">The RING-type zinc finger domain is responsible for E3 ligase activity.</text>
</comment>
<keyword evidence="4 11" id="KW-0808">Transferase</keyword>
<dbReference type="STRING" id="3880.A0A072VCD6"/>
<reference evidence="15" key="5">
    <citation type="journal article" date="2018" name="Nat. Plants">
        <title>Whole-genome landscape of Medicago truncatula symbiotic genes.</title>
        <authorList>
            <person name="Pecrix Y."/>
            <person name="Gamas P."/>
            <person name="Carrere S."/>
        </authorList>
    </citation>
    <scope>NUCLEOTIDE SEQUENCE</scope>
    <source>
        <tissue evidence="15">Leaves</tissue>
    </source>
</reference>
<comment type="function">
    <text evidence="11">E3 ubiquitin-protein ligase.</text>
</comment>
<dbReference type="GO" id="GO:0061630">
    <property type="term" value="F:ubiquitin protein ligase activity"/>
    <property type="evidence" value="ECO:0000318"/>
    <property type="project" value="GO_Central"/>
</dbReference>
<evidence type="ECO:0000256" key="3">
    <source>
        <dbReference type="ARBA" id="ARBA00004906"/>
    </source>
</evidence>
<dbReference type="AlphaFoldDB" id="A0A072VCD6"/>
<dbReference type="EMBL" id="CM001218">
    <property type="protein sequence ID" value="KEH39123.1"/>
    <property type="molecule type" value="Genomic_DNA"/>
</dbReference>
<dbReference type="GO" id="GO:0044390">
    <property type="term" value="F:ubiquitin-like protein conjugating enzyme binding"/>
    <property type="evidence" value="ECO:0000318"/>
    <property type="project" value="GO_Central"/>
</dbReference>
<dbReference type="GO" id="GO:0008270">
    <property type="term" value="F:zinc ion binding"/>
    <property type="evidence" value="ECO:0007669"/>
    <property type="project" value="UniProtKB-KW"/>
</dbReference>
<evidence type="ECO:0000313" key="14">
    <source>
        <dbReference type="EMBL" id="KEH39123.1"/>
    </source>
</evidence>
<dbReference type="SMART" id="SM00184">
    <property type="entry name" value="RING"/>
    <property type="match status" value="1"/>
</dbReference>
<evidence type="ECO:0000256" key="5">
    <source>
        <dbReference type="ARBA" id="ARBA00022723"/>
    </source>
</evidence>
<comment type="catalytic activity">
    <reaction evidence="1 11">
        <text>S-ubiquitinyl-[E2 ubiquitin-conjugating enzyme]-L-cysteine + [acceptor protein]-L-lysine = [E2 ubiquitin-conjugating enzyme]-L-cysteine + N(6)-ubiquitinyl-[acceptor protein]-L-lysine.</text>
        <dbReference type="EC" id="2.3.2.27"/>
    </reaction>
</comment>
<evidence type="ECO:0000256" key="9">
    <source>
        <dbReference type="ARBA" id="ARBA00023136"/>
    </source>
</evidence>
<evidence type="ECO:0000256" key="10">
    <source>
        <dbReference type="PROSITE-ProRule" id="PRU00175"/>
    </source>
</evidence>
<reference evidence="14 17" key="2">
    <citation type="journal article" date="2014" name="BMC Genomics">
        <title>An improved genome release (version Mt4.0) for the model legume Medicago truncatula.</title>
        <authorList>
            <person name="Tang H."/>
            <person name="Krishnakumar V."/>
            <person name="Bidwell S."/>
            <person name="Rosen B."/>
            <person name="Chan A."/>
            <person name="Zhou S."/>
            <person name="Gentzbittel L."/>
            <person name="Childs K.L."/>
            <person name="Yandell M."/>
            <person name="Gundlach H."/>
            <person name="Mayer K.F."/>
            <person name="Schwartz D.C."/>
            <person name="Town C.D."/>
        </authorList>
    </citation>
    <scope>GENOME REANNOTATION</scope>
    <source>
        <strain evidence="14">A17</strain>
        <strain evidence="16 17">cv. Jemalong A17</strain>
    </source>
</reference>
<dbReference type="PANTHER" id="PTHR12313">
    <property type="entry name" value="E3 UBIQUITIN-PROTEIN LIGASE RNF5-RELATED"/>
    <property type="match status" value="1"/>
</dbReference>
<evidence type="ECO:0000256" key="11">
    <source>
        <dbReference type="RuleBase" id="RU369090"/>
    </source>
</evidence>
<evidence type="ECO:0000256" key="8">
    <source>
        <dbReference type="ARBA" id="ARBA00022833"/>
    </source>
</evidence>
<keyword evidence="11" id="KW-0256">Endoplasmic reticulum</keyword>
<evidence type="ECO:0000256" key="1">
    <source>
        <dbReference type="ARBA" id="ARBA00000900"/>
    </source>
</evidence>
<dbReference type="Proteomes" id="UP000002051">
    <property type="component" value="Chromosome 2"/>
</dbReference>
<dbReference type="EMBL" id="PSQE01000002">
    <property type="protein sequence ID" value="RHN75719.1"/>
    <property type="molecule type" value="Genomic_DNA"/>
</dbReference>
<gene>
    <name evidence="14" type="ordered locus">MTR_2g090325</name>
    <name evidence="15" type="ORF">MtrunA17_Chr2g0324281</name>
</gene>
<dbReference type="PROSITE" id="PS50089">
    <property type="entry name" value="ZF_RING_2"/>
    <property type="match status" value="1"/>
</dbReference>
<dbReference type="InterPro" id="IPR017907">
    <property type="entry name" value="Znf_RING_CS"/>
</dbReference>
<evidence type="ECO:0000256" key="2">
    <source>
        <dbReference type="ARBA" id="ARBA00004308"/>
    </source>
</evidence>
<feature type="domain" description="RING-type" evidence="13">
    <location>
        <begin position="20"/>
        <end position="61"/>
    </location>
</feature>
<dbReference type="GO" id="GO:0016567">
    <property type="term" value="P:protein ubiquitination"/>
    <property type="evidence" value="ECO:0007669"/>
    <property type="project" value="UniProtKB-UniPathway"/>
</dbReference>
<evidence type="ECO:0000256" key="7">
    <source>
        <dbReference type="ARBA" id="ARBA00022786"/>
    </source>
</evidence>
<dbReference type="InterPro" id="IPR045103">
    <property type="entry name" value="RNF5/RNF185-like"/>
</dbReference>
<evidence type="ECO:0000259" key="13">
    <source>
        <dbReference type="PROSITE" id="PS50089"/>
    </source>
</evidence>
<dbReference type="Gene3D" id="3.30.40.10">
    <property type="entry name" value="Zinc/RING finger domain, C3HC4 (zinc finger)"/>
    <property type="match status" value="1"/>
</dbReference>